<evidence type="ECO:0000256" key="1">
    <source>
        <dbReference type="SAM" id="MobiDB-lite"/>
    </source>
</evidence>
<organism evidence="2 3">
    <name type="scientific">Streptomyces ipomoeae 91-03</name>
    <dbReference type="NCBI Taxonomy" id="698759"/>
    <lineage>
        <taxon>Bacteria</taxon>
        <taxon>Bacillati</taxon>
        <taxon>Actinomycetota</taxon>
        <taxon>Actinomycetes</taxon>
        <taxon>Kitasatosporales</taxon>
        <taxon>Streptomycetaceae</taxon>
        <taxon>Streptomyces</taxon>
    </lineage>
</organism>
<comment type="caution">
    <text evidence="2">The sequence shown here is derived from an EMBL/GenBank/DDBJ whole genome shotgun (WGS) entry which is preliminary data.</text>
</comment>
<dbReference type="AlphaFoldDB" id="L1L496"/>
<dbReference type="Proteomes" id="UP000010411">
    <property type="component" value="Unassembled WGS sequence"/>
</dbReference>
<evidence type="ECO:0000313" key="3">
    <source>
        <dbReference type="Proteomes" id="UP000010411"/>
    </source>
</evidence>
<dbReference type="EMBL" id="AEJC01000137">
    <property type="protein sequence ID" value="EKX67624.1"/>
    <property type="molecule type" value="Genomic_DNA"/>
</dbReference>
<accession>L1L496</accession>
<dbReference type="PATRIC" id="fig|698759.3.peg.1831"/>
<gene>
    <name evidence="2" type="ORF">STRIP9103_09607</name>
</gene>
<proteinExistence type="predicted"/>
<evidence type="ECO:0000313" key="2">
    <source>
        <dbReference type="EMBL" id="EKX67624.1"/>
    </source>
</evidence>
<keyword evidence="3" id="KW-1185">Reference proteome</keyword>
<sequence>MDQGFKDEVIIHGALLDITVEVVRRNLNDRGKGASSHSPSGGWLSRSTAR</sequence>
<name>L1L496_9ACTN</name>
<protein>
    <submittedName>
        <fullName evidence="2">Uncharacterized protein</fullName>
    </submittedName>
</protein>
<feature type="compositionally biased region" description="Polar residues" evidence="1">
    <location>
        <begin position="35"/>
        <end position="50"/>
    </location>
</feature>
<reference evidence="2 3" key="1">
    <citation type="submission" date="2012-11" db="EMBL/GenBank/DDBJ databases">
        <authorList>
            <person name="Huguet-Tapia J.C."/>
            <person name="Durkin A.S."/>
            <person name="Pettis G.S."/>
            <person name="Badger J.H."/>
        </authorList>
    </citation>
    <scope>NUCLEOTIDE SEQUENCE [LARGE SCALE GENOMIC DNA]</scope>
    <source>
        <strain evidence="2 3">91-03</strain>
    </source>
</reference>
<feature type="region of interest" description="Disordered" evidence="1">
    <location>
        <begin position="28"/>
        <end position="50"/>
    </location>
</feature>